<dbReference type="Proteomes" id="UP000198693">
    <property type="component" value="Unassembled WGS sequence"/>
</dbReference>
<evidence type="ECO:0000313" key="2">
    <source>
        <dbReference type="EMBL" id="SFU48317.1"/>
    </source>
</evidence>
<dbReference type="SUPFAM" id="SSF53850">
    <property type="entry name" value="Periplasmic binding protein-like II"/>
    <property type="match status" value="1"/>
</dbReference>
<dbReference type="RefSeq" id="WP_089793526.1">
    <property type="nucleotide sequence ID" value="NZ_FPBP01000003.1"/>
</dbReference>
<protein>
    <recommendedName>
        <fullName evidence="4">TRAP transporter solute receptor, TAXI family</fullName>
    </recommendedName>
</protein>
<organism evidence="2 3">
    <name type="scientific">Halomonas korlensis</name>
    <dbReference type="NCBI Taxonomy" id="463301"/>
    <lineage>
        <taxon>Bacteria</taxon>
        <taxon>Pseudomonadati</taxon>
        <taxon>Pseudomonadota</taxon>
        <taxon>Gammaproteobacteria</taxon>
        <taxon>Oceanospirillales</taxon>
        <taxon>Halomonadaceae</taxon>
        <taxon>Halomonas</taxon>
    </lineage>
</organism>
<keyword evidence="3" id="KW-1185">Reference proteome</keyword>
<dbReference type="EMBL" id="FPBP01000003">
    <property type="protein sequence ID" value="SFU48317.1"/>
    <property type="molecule type" value="Genomic_DNA"/>
</dbReference>
<name>A0A1I7GIL0_9GAMM</name>
<dbReference type="STRING" id="463301.SAMN04487955_10336"/>
<reference evidence="3" key="1">
    <citation type="submission" date="2016-10" db="EMBL/GenBank/DDBJ databases">
        <authorList>
            <person name="Varghese N."/>
            <person name="Submissions S."/>
        </authorList>
    </citation>
    <scope>NUCLEOTIDE SEQUENCE [LARGE SCALE GENOMIC DNA]</scope>
    <source>
        <strain evidence="3">CGMCC 1.6981</strain>
    </source>
</reference>
<gene>
    <name evidence="2" type="ORF">SAMN04487955_10336</name>
</gene>
<evidence type="ECO:0000256" key="1">
    <source>
        <dbReference type="SAM" id="SignalP"/>
    </source>
</evidence>
<feature type="chain" id="PRO_5011625232" description="TRAP transporter solute receptor, TAXI family" evidence="1">
    <location>
        <begin position="25"/>
        <end position="329"/>
    </location>
</feature>
<dbReference type="Gene3D" id="3.40.190.10">
    <property type="entry name" value="Periplasmic binding protein-like II"/>
    <property type="match status" value="2"/>
</dbReference>
<dbReference type="NCBIfam" id="TIGR02122">
    <property type="entry name" value="TRAP_TAXI"/>
    <property type="match status" value="1"/>
</dbReference>
<dbReference type="PANTHER" id="PTHR42941">
    <property type="entry name" value="SLL1037 PROTEIN"/>
    <property type="match status" value="1"/>
</dbReference>
<accession>A0A1I7GIL0</accession>
<sequence>MITINILTRNAILAAALTSLPLVAAAKERVGFGASALSSVHYTYGAAATKAINESSDMLDVTVLATGGAVDNLNRLHREQIQIGTGTFATFYQAYNGIGAYEGNANKELRGLWIHAPSTQAWVVREDSGISTIEGLEGESFTPGQRGSATEQLVMQMLEALEVKPNYFRANLADAVDAVKDGRAVGYAKAGGAGSLDGTTLELKATTDLNLLSFTPEQVEQVKSELPFINFLTYPAGQFEGFGEVTTPVQVIGQITTRDALSKEQVKDVLTGIFDNREPQVAAFPSFGKIDPLSDSVELITIPLHAGAVEFYRERGLNVPERLVPPEMN</sequence>
<evidence type="ECO:0008006" key="4">
    <source>
        <dbReference type="Google" id="ProtNLM"/>
    </source>
</evidence>
<dbReference type="AlphaFoldDB" id="A0A1I7GIL0"/>
<dbReference type="Pfam" id="PF16868">
    <property type="entry name" value="NMT1_3"/>
    <property type="match status" value="1"/>
</dbReference>
<dbReference type="PANTHER" id="PTHR42941:SF1">
    <property type="entry name" value="SLL1037 PROTEIN"/>
    <property type="match status" value="1"/>
</dbReference>
<keyword evidence="1" id="KW-0732">Signal</keyword>
<dbReference type="InterPro" id="IPR011852">
    <property type="entry name" value="TRAP_TAXI"/>
</dbReference>
<evidence type="ECO:0000313" key="3">
    <source>
        <dbReference type="Proteomes" id="UP000198693"/>
    </source>
</evidence>
<dbReference type="OrthoDB" id="9776669at2"/>
<feature type="signal peptide" evidence="1">
    <location>
        <begin position="1"/>
        <end position="24"/>
    </location>
</feature>
<proteinExistence type="predicted"/>